<dbReference type="Proteomes" id="UP001258945">
    <property type="component" value="Unassembled WGS sequence"/>
</dbReference>
<dbReference type="SUPFAM" id="SSF47336">
    <property type="entry name" value="ACP-like"/>
    <property type="match status" value="1"/>
</dbReference>
<dbReference type="Pfam" id="PF00550">
    <property type="entry name" value="PP-binding"/>
    <property type="match status" value="1"/>
</dbReference>
<gene>
    <name evidence="2" type="ORF">RGI145_01185</name>
    <name evidence="3" type="ORF">RQ831_05070</name>
</gene>
<organism evidence="2 4">
    <name type="scientific">Roseomonas gilardii</name>
    <dbReference type="NCBI Taxonomy" id="257708"/>
    <lineage>
        <taxon>Bacteria</taxon>
        <taxon>Pseudomonadati</taxon>
        <taxon>Pseudomonadota</taxon>
        <taxon>Alphaproteobacteria</taxon>
        <taxon>Acetobacterales</taxon>
        <taxon>Roseomonadaceae</taxon>
        <taxon>Roseomonas</taxon>
    </lineage>
</organism>
<dbReference type="InterPro" id="IPR009081">
    <property type="entry name" value="PP-bd_ACP"/>
</dbReference>
<proteinExistence type="predicted"/>
<evidence type="ECO:0000313" key="4">
    <source>
        <dbReference type="Proteomes" id="UP000185494"/>
    </source>
</evidence>
<accession>A0A1L7AAV4</accession>
<evidence type="ECO:0000313" key="3">
    <source>
        <dbReference type="EMBL" id="MDT8330415.1"/>
    </source>
</evidence>
<sequence length="84" mass="9562">MNHAPLTREGMRADIARLLHEDPSEIGDDDSLIDLGLDSMRAMNLLLLWSERGLVLDFGEFAEELTLNAWWAIVERRQKAQARG</sequence>
<dbReference type="eggNOG" id="COG3433">
    <property type="taxonomic scope" value="Bacteria"/>
</dbReference>
<dbReference type="PROSITE" id="PS50075">
    <property type="entry name" value="CARRIER"/>
    <property type="match status" value="1"/>
</dbReference>
<keyword evidence="5" id="KW-1185">Reference proteome</keyword>
<reference evidence="3" key="3">
    <citation type="submission" date="2023-09" db="EMBL/GenBank/DDBJ databases">
        <authorList>
            <person name="Schober I."/>
            <person name="Bunk B."/>
        </authorList>
    </citation>
    <scope>NUCLEOTIDE SEQUENCE</scope>
    <source>
        <strain evidence="3">DSM 103800</strain>
    </source>
</reference>
<evidence type="ECO:0000313" key="5">
    <source>
        <dbReference type="Proteomes" id="UP001258945"/>
    </source>
</evidence>
<dbReference type="InterPro" id="IPR036736">
    <property type="entry name" value="ACP-like_sf"/>
</dbReference>
<evidence type="ECO:0000313" key="2">
    <source>
        <dbReference type="EMBL" id="APT55932.1"/>
    </source>
</evidence>
<dbReference type="STRING" id="257708.RGI145_01185"/>
<dbReference type="Gene3D" id="1.10.1200.10">
    <property type="entry name" value="ACP-like"/>
    <property type="match status" value="1"/>
</dbReference>
<name>A0A1L7AAV4_9PROT</name>
<dbReference type="RefSeq" id="WP_027280801.1">
    <property type="nucleotide sequence ID" value="NZ_CP015583.1"/>
</dbReference>
<protein>
    <submittedName>
        <fullName evidence="2">Phosphopantetheine-binding protein</fullName>
    </submittedName>
</protein>
<dbReference type="KEGG" id="rgi:RGI145_01185"/>
<dbReference type="Proteomes" id="UP000185494">
    <property type="component" value="Chromosome 1"/>
</dbReference>
<dbReference type="EMBL" id="JAVVDO010000005">
    <property type="protein sequence ID" value="MDT8330415.1"/>
    <property type="molecule type" value="Genomic_DNA"/>
</dbReference>
<reference evidence="2 4" key="1">
    <citation type="submission" date="2016-05" db="EMBL/GenBank/DDBJ databases">
        <title>Complete Genome and Methylome Analysis of Psychrotrophic Bacterial Isolates from Antarctic Lake Untersee.</title>
        <authorList>
            <person name="Fomenkov A."/>
            <person name="Akimov V.N."/>
            <person name="Vasilyeva L.V."/>
            <person name="Andersen D."/>
            <person name="Vincze T."/>
            <person name="Roberts R.J."/>
        </authorList>
    </citation>
    <scope>NUCLEOTIDE SEQUENCE [LARGE SCALE GENOMIC DNA]</scope>
    <source>
        <strain evidence="2 4">U14-5</strain>
    </source>
</reference>
<dbReference type="EMBL" id="CP015583">
    <property type="protein sequence ID" value="APT55932.1"/>
    <property type="molecule type" value="Genomic_DNA"/>
</dbReference>
<evidence type="ECO:0000259" key="1">
    <source>
        <dbReference type="PROSITE" id="PS50075"/>
    </source>
</evidence>
<dbReference type="AlphaFoldDB" id="A0A1L7AAV4"/>
<feature type="domain" description="Carrier" evidence="1">
    <location>
        <begin position="2"/>
        <end position="78"/>
    </location>
</feature>
<reference evidence="3 5" key="2">
    <citation type="journal article" date="2019" name="Microb. Pathog.">
        <title>Comparison of VITEK 2, MALDI-TOF MS, 16S rRNA gene sequencing, and whole-genome sequencing for identification of Roseomonas mucosa.</title>
        <authorList>
            <person name="Rudolph W.W."/>
            <person name="Gunzer F."/>
            <person name="Trauth M."/>
            <person name="Bunk B."/>
            <person name="Bigge R."/>
            <person name="Schrottner P."/>
        </authorList>
    </citation>
    <scope>NUCLEOTIDE SEQUENCE [LARGE SCALE GENOMIC DNA]</scope>
    <source>
        <strain evidence="3 5">DSM 103800</strain>
    </source>
</reference>